<evidence type="ECO:0000313" key="1">
    <source>
        <dbReference type="EMBL" id="KAL2750330.1"/>
    </source>
</evidence>
<dbReference type="Proteomes" id="UP001607303">
    <property type="component" value="Unassembled WGS sequence"/>
</dbReference>
<sequence>MSYLDKTNIRPSTRLGNENCNMEYKICIIGTFYENLLNIYRDFIMATRVFPSMSENFALLVIRHLMCQMVKTAEEADAACEFITNLANNLKPKLIALDRVIRRAVQDADRILTQEGTSLAIVHRKKKKKHLCLTTKLGKTSMALFYEAWNSVEGSIYTSPSFNTVLNEIELSFENLFPQFYKYLFNSSNITISYEAYSFL</sequence>
<dbReference type="AlphaFoldDB" id="A0ABD2CYY9"/>
<protein>
    <submittedName>
        <fullName evidence="1">Uncharacterized protein</fullName>
    </submittedName>
</protein>
<evidence type="ECO:0000313" key="2">
    <source>
        <dbReference type="Proteomes" id="UP001607303"/>
    </source>
</evidence>
<name>A0ABD2CYY9_VESMC</name>
<organism evidence="1 2">
    <name type="scientific">Vespula maculifrons</name>
    <name type="common">Eastern yellow jacket</name>
    <name type="synonym">Wasp</name>
    <dbReference type="NCBI Taxonomy" id="7453"/>
    <lineage>
        <taxon>Eukaryota</taxon>
        <taxon>Metazoa</taxon>
        <taxon>Ecdysozoa</taxon>
        <taxon>Arthropoda</taxon>
        <taxon>Hexapoda</taxon>
        <taxon>Insecta</taxon>
        <taxon>Pterygota</taxon>
        <taxon>Neoptera</taxon>
        <taxon>Endopterygota</taxon>
        <taxon>Hymenoptera</taxon>
        <taxon>Apocrita</taxon>
        <taxon>Aculeata</taxon>
        <taxon>Vespoidea</taxon>
        <taxon>Vespidae</taxon>
        <taxon>Vespinae</taxon>
        <taxon>Vespula</taxon>
    </lineage>
</organism>
<proteinExistence type="predicted"/>
<comment type="caution">
    <text evidence="1">The sequence shown here is derived from an EMBL/GenBank/DDBJ whole genome shotgun (WGS) entry which is preliminary data.</text>
</comment>
<keyword evidence="2" id="KW-1185">Reference proteome</keyword>
<accession>A0ABD2CYY9</accession>
<gene>
    <name evidence="1" type="ORF">V1477_001461</name>
</gene>
<dbReference type="EMBL" id="JAYRBN010000016">
    <property type="protein sequence ID" value="KAL2750330.1"/>
    <property type="molecule type" value="Genomic_DNA"/>
</dbReference>
<reference evidence="1 2" key="1">
    <citation type="journal article" date="2024" name="Ann. Entomol. Soc. Am.">
        <title>Genomic analyses of the southern and eastern yellowjacket wasps (Hymenoptera: Vespidae) reveal evolutionary signatures of social life.</title>
        <authorList>
            <person name="Catto M.A."/>
            <person name="Caine P.B."/>
            <person name="Orr S.E."/>
            <person name="Hunt B.G."/>
            <person name="Goodisman M.A.D."/>
        </authorList>
    </citation>
    <scope>NUCLEOTIDE SEQUENCE [LARGE SCALE GENOMIC DNA]</scope>
    <source>
        <strain evidence="1">232</strain>
        <tissue evidence="1">Head and thorax</tissue>
    </source>
</reference>